<feature type="compositionally biased region" description="Pro residues" evidence="1">
    <location>
        <begin position="7"/>
        <end position="19"/>
    </location>
</feature>
<accession>A0A0J8UXF6</accession>
<dbReference type="AlphaFoldDB" id="A0A0J8UXF6"/>
<evidence type="ECO:0000256" key="1">
    <source>
        <dbReference type="SAM" id="MobiDB-lite"/>
    </source>
</evidence>
<dbReference type="STRING" id="396776.A0A0J8UXF6"/>
<feature type="compositionally biased region" description="Polar residues" evidence="1">
    <location>
        <begin position="79"/>
        <end position="108"/>
    </location>
</feature>
<organism evidence="2 3">
    <name type="scientific">Coccidioides immitis H538.4</name>
    <dbReference type="NCBI Taxonomy" id="396776"/>
    <lineage>
        <taxon>Eukaryota</taxon>
        <taxon>Fungi</taxon>
        <taxon>Dikarya</taxon>
        <taxon>Ascomycota</taxon>
        <taxon>Pezizomycotina</taxon>
        <taxon>Eurotiomycetes</taxon>
        <taxon>Eurotiomycetidae</taxon>
        <taxon>Onygenales</taxon>
        <taxon>Onygenaceae</taxon>
        <taxon>Coccidioides</taxon>
    </lineage>
</organism>
<protein>
    <submittedName>
        <fullName evidence="2">Uncharacterized protein</fullName>
    </submittedName>
</protein>
<dbReference type="OrthoDB" id="1749473at2759"/>
<dbReference type="EMBL" id="DS017104">
    <property type="protein sequence ID" value="KMU92608.1"/>
    <property type="molecule type" value="Genomic_DNA"/>
</dbReference>
<reference evidence="3" key="1">
    <citation type="journal article" date="2010" name="Genome Res.">
        <title>Population genomic sequencing of Coccidioides fungi reveals recent hybridization and transposon control.</title>
        <authorList>
            <person name="Neafsey D.E."/>
            <person name="Barker B.M."/>
            <person name="Sharpton T.J."/>
            <person name="Stajich J.E."/>
            <person name="Park D.J."/>
            <person name="Whiston E."/>
            <person name="Hung C.-Y."/>
            <person name="McMahan C."/>
            <person name="White J."/>
            <person name="Sykes S."/>
            <person name="Heiman D."/>
            <person name="Young S."/>
            <person name="Zeng Q."/>
            <person name="Abouelleil A."/>
            <person name="Aftuck L."/>
            <person name="Bessette D."/>
            <person name="Brown A."/>
            <person name="FitzGerald M."/>
            <person name="Lui A."/>
            <person name="Macdonald J.P."/>
            <person name="Priest M."/>
            <person name="Orbach M.J."/>
            <person name="Galgiani J.N."/>
            <person name="Kirkland T.N."/>
            <person name="Cole G.T."/>
            <person name="Birren B.W."/>
            <person name="Henn M.R."/>
            <person name="Taylor J.W."/>
            <person name="Rounsley S.D."/>
        </authorList>
    </citation>
    <scope>NUCLEOTIDE SEQUENCE [LARGE SCALE GENOMIC DNA]</scope>
    <source>
        <strain evidence="3">H538.4</strain>
    </source>
</reference>
<evidence type="ECO:0000313" key="2">
    <source>
        <dbReference type="EMBL" id="KMU92608.1"/>
    </source>
</evidence>
<feature type="region of interest" description="Disordered" evidence="1">
    <location>
        <begin position="1"/>
        <end position="127"/>
    </location>
</feature>
<feature type="compositionally biased region" description="Polar residues" evidence="1">
    <location>
        <begin position="60"/>
        <end position="71"/>
    </location>
</feature>
<proteinExistence type="predicted"/>
<dbReference type="VEuPathDB" id="FungiDB:CIHG_10421"/>
<dbReference type="Proteomes" id="UP000054563">
    <property type="component" value="Unassembled WGS sequence"/>
</dbReference>
<name>A0A0J8UXF6_COCIT</name>
<sequence length="127" mass="14044">MDAQQQPPTPGPRARPKLPPIQTSVNRRTSMRPKPPPPELVTGSTSADRVPLKAPKPETSKSSLRSLINKTKSIRHNSPKSASSQSPIVDSKPFTNRIDSSISSQRFPQFNPKAFQISQRTERSGNY</sequence>
<gene>
    <name evidence="2" type="ORF">CIHG_10421</name>
</gene>
<evidence type="ECO:0000313" key="3">
    <source>
        <dbReference type="Proteomes" id="UP000054563"/>
    </source>
</evidence>